<organism evidence="1 2">
    <name type="scientific">Leifsonia aquatica</name>
    <name type="common">Corynebacterium aquaticum</name>
    <dbReference type="NCBI Taxonomy" id="144185"/>
    <lineage>
        <taxon>Bacteria</taxon>
        <taxon>Bacillati</taxon>
        <taxon>Actinomycetota</taxon>
        <taxon>Actinomycetes</taxon>
        <taxon>Micrococcales</taxon>
        <taxon>Microbacteriaceae</taxon>
        <taxon>Leifsonia</taxon>
    </lineage>
</organism>
<reference evidence="1 2" key="1">
    <citation type="submission" date="2020-08" db="EMBL/GenBank/DDBJ databases">
        <title>Sequencing the genomes of 1000 actinobacteria strains.</title>
        <authorList>
            <person name="Klenk H.-P."/>
        </authorList>
    </citation>
    <scope>NUCLEOTIDE SEQUENCE [LARGE SCALE GENOMIC DNA]</scope>
    <source>
        <strain evidence="1 2">DSM 20146</strain>
    </source>
</reference>
<accession>A0A7W4YI54</accession>
<comment type="caution">
    <text evidence="1">The sequence shown here is derived from an EMBL/GenBank/DDBJ whole genome shotgun (WGS) entry which is preliminary data.</text>
</comment>
<gene>
    <name evidence="1" type="ORF">FHX33_000051</name>
</gene>
<sequence length="83" mass="9012">MATTSLTTYTAKLTDGPLEGKTITTEFLPSGDPRPRLEITAAGGGKRYLYIRVSGTDTEYASADANADRPSAVGYRYRETLFD</sequence>
<keyword evidence="2" id="KW-1185">Reference proteome</keyword>
<dbReference type="EMBL" id="JACHVP010000001">
    <property type="protein sequence ID" value="MBB2965319.1"/>
    <property type="molecule type" value="Genomic_DNA"/>
</dbReference>
<name>A0A7W4YI54_LEIAQ</name>
<protein>
    <submittedName>
        <fullName evidence="1">Uncharacterized protein</fullName>
    </submittedName>
</protein>
<dbReference type="RefSeq" id="WP_021758055.1">
    <property type="nucleotide sequence ID" value="NZ_JACHVP010000001.1"/>
</dbReference>
<dbReference type="AlphaFoldDB" id="A0A7W4YI54"/>
<evidence type="ECO:0000313" key="2">
    <source>
        <dbReference type="Proteomes" id="UP000538196"/>
    </source>
</evidence>
<evidence type="ECO:0000313" key="1">
    <source>
        <dbReference type="EMBL" id="MBB2965319.1"/>
    </source>
</evidence>
<proteinExistence type="predicted"/>
<dbReference type="Proteomes" id="UP000538196">
    <property type="component" value="Unassembled WGS sequence"/>
</dbReference>